<reference evidence="1" key="1">
    <citation type="submission" date="2023-10" db="EMBL/GenBank/DDBJ databases">
        <title>Genome assembly of Pristionchus species.</title>
        <authorList>
            <person name="Yoshida K."/>
            <person name="Sommer R.J."/>
        </authorList>
    </citation>
    <scope>NUCLEOTIDE SEQUENCE</scope>
    <source>
        <strain evidence="1">RS5133</strain>
    </source>
</reference>
<proteinExistence type="predicted"/>
<name>A0AAV5VGQ9_9BILA</name>
<feature type="non-terminal residue" evidence="1">
    <location>
        <position position="1"/>
    </location>
</feature>
<sequence length="71" mass="7926">FRPKSAREWIVMIYAATGDGDVTLVQLYFQQKTGTKEILMVFACSGEGELPVDSNYGIDQKPKSLRKSLKA</sequence>
<organism evidence="1 2">
    <name type="scientific">Pristionchus fissidentatus</name>
    <dbReference type="NCBI Taxonomy" id="1538716"/>
    <lineage>
        <taxon>Eukaryota</taxon>
        <taxon>Metazoa</taxon>
        <taxon>Ecdysozoa</taxon>
        <taxon>Nematoda</taxon>
        <taxon>Chromadorea</taxon>
        <taxon>Rhabditida</taxon>
        <taxon>Rhabditina</taxon>
        <taxon>Diplogasteromorpha</taxon>
        <taxon>Diplogasteroidea</taxon>
        <taxon>Neodiplogasteridae</taxon>
        <taxon>Pristionchus</taxon>
    </lineage>
</organism>
<dbReference type="Proteomes" id="UP001432322">
    <property type="component" value="Unassembled WGS sequence"/>
</dbReference>
<evidence type="ECO:0000313" key="2">
    <source>
        <dbReference type="Proteomes" id="UP001432322"/>
    </source>
</evidence>
<comment type="caution">
    <text evidence="1">The sequence shown here is derived from an EMBL/GenBank/DDBJ whole genome shotgun (WGS) entry which is preliminary data.</text>
</comment>
<dbReference type="AlphaFoldDB" id="A0AAV5VGQ9"/>
<evidence type="ECO:0000313" key="1">
    <source>
        <dbReference type="EMBL" id="GMT18513.1"/>
    </source>
</evidence>
<protein>
    <submittedName>
        <fullName evidence="1">Uncharacterized protein</fullName>
    </submittedName>
</protein>
<keyword evidence="2" id="KW-1185">Reference proteome</keyword>
<gene>
    <name evidence="1" type="ORF">PFISCL1PPCAC_9810</name>
</gene>
<dbReference type="EMBL" id="BTSY01000003">
    <property type="protein sequence ID" value="GMT18513.1"/>
    <property type="molecule type" value="Genomic_DNA"/>
</dbReference>
<accession>A0AAV5VGQ9</accession>